<gene>
    <name evidence="2" type="ORF">NCTC10815_02782</name>
</gene>
<dbReference type="RefSeq" id="WP_003758047.1">
    <property type="nucleotide sequence ID" value="NZ_CABKNG010000002.1"/>
</dbReference>
<keyword evidence="1" id="KW-0472">Membrane</keyword>
<dbReference type="EMBL" id="UGPG01000001">
    <property type="protein sequence ID" value="STY45404.1"/>
    <property type="molecule type" value="Genomic_DNA"/>
</dbReference>
<protein>
    <submittedName>
        <fullName evidence="2">Predicted membrane protein</fullName>
    </submittedName>
</protein>
<evidence type="ECO:0000313" key="3">
    <source>
        <dbReference type="Proteomes" id="UP000254879"/>
    </source>
</evidence>
<reference evidence="2 3" key="1">
    <citation type="submission" date="2018-06" db="EMBL/GenBank/DDBJ databases">
        <authorList>
            <consortium name="Pathogen Informatics"/>
            <person name="Doyle S."/>
        </authorList>
    </citation>
    <scope>NUCLEOTIDE SEQUENCE [LARGE SCALE GENOMIC DNA]</scope>
    <source>
        <strain evidence="3">NCTC 10815</strain>
    </source>
</reference>
<dbReference type="Pfam" id="PF22564">
    <property type="entry name" value="HAAS"/>
    <property type="match status" value="1"/>
</dbReference>
<evidence type="ECO:0000313" key="2">
    <source>
        <dbReference type="EMBL" id="STY45404.1"/>
    </source>
</evidence>
<feature type="transmembrane region" description="Helical" evidence="1">
    <location>
        <begin position="78"/>
        <end position="105"/>
    </location>
</feature>
<accession>A0A378MHX1</accession>
<dbReference type="AlphaFoldDB" id="A0A378MHX1"/>
<name>A0A378MHX1_LISGR</name>
<keyword evidence="1" id="KW-0812">Transmembrane</keyword>
<evidence type="ECO:0000256" key="1">
    <source>
        <dbReference type="SAM" id="Phobius"/>
    </source>
</evidence>
<keyword evidence="1" id="KW-1133">Transmembrane helix</keyword>
<proteinExistence type="predicted"/>
<organism evidence="2 3">
    <name type="scientific">Listeria grayi</name>
    <name type="common">Listeria murrayi</name>
    <dbReference type="NCBI Taxonomy" id="1641"/>
    <lineage>
        <taxon>Bacteria</taxon>
        <taxon>Bacillati</taxon>
        <taxon>Bacillota</taxon>
        <taxon>Bacilli</taxon>
        <taxon>Bacillales</taxon>
        <taxon>Listeriaceae</taxon>
        <taxon>Listeria</taxon>
    </lineage>
</organism>
<sequence length="107" mass="12300">MNEKQFLNELNGRLASLDPQERKNLLAEYQAHFAIGKERGKSEEEVAFDLGDMDELVADIYLLKGEQLTPVKNNRRKYWLIGGLILVIVFLVVPFLLMMIAFFILSV</sequence>
<dbReference type="Proteomes" id="UP000254879">
    <property type="component" value="Unassembled WGS sequence"/>
</dbReference>